<dbReference type="EMBL" id="LCWV01000024">
    <property type="protein sequence ID" value="PWI66544.1"/>
    <property type="molecule type" value="Genomic_DNA"/>
</dbReference>
<evidence type="ECO:0000313" key="3">
    <source>
        <dbReference type="Proteomes" id="UP000245956"/>
    </source>
</evidence>
<proteinExistence type="predicted"/>
<feature type="region of interest" description="Disordered" evidence="1">
    <location>
        <begin position="584"/>
        <end position="605"/>
    </location>
</feature>
<name>A0A2U3DWE4_PURLI</name>
<evidence type="ECO:0000313" key="2">
    <source>
        <dbReference type="EMBL" id="PWI66544.1"/>
    </source>
</evidence>
<reference evidence="2 3" key="1">
    <citation type="journal article" date="2016" name="Front. Microbiol.">
        <title>Genome and transcriptome sequences reveal the specific parasitism of the nematophagous Purpureocillium lilacinum 36-1.</title>
        <authorList>
            <person name="Xie J."/>
            <person name="Li S."/>
            <person name="Mo C."/>
            <person name="Xiao X."/>
            <person name="Peng D."/>
            <person name="Wang G."/>
            <person name="Xiao Y."/>
        </authorList>
    </citation>
    <scope>NUCLEOTIDE SEQUENCE [LARGE SCALE GENOMIC DNA]</scope>
    <source>
        <strain evidence="2 3">36-1</strain>
    </source>
</reference>
<dbReference type="Proteomes" id="UP000245956">
    <property type="component" value="Unassembled WGS sequence"/>
</dbReference>
<accession>A0A2U3DWE4</accession>
<feature type="region of interest" description="Disordered" evidence="1">
    <location>
        <begin position="1"/>
        <end position="23"/>
    </location>
</feature>
<organism evidence="2 3">
    <name type="scientific">Purpureocillium lilacinum</name>
    <name type="common">Paecilomyces lilacinus</name>
    <dbReference type="NCBI Taxonomy" id="33203"/>
    <lineage>
        <taxon>Eukaryota</taxon>
        <taxon>Fungi</taxon>
        <taxon>Dikarya</taxon>
        <taxon>Ascomycota</taxon>
        <taxon>Pezizomycotina</taxon>
        <taxon>Sordariomycetes</taxon>
        <taxon>Hypocreomycetidae</taxon>
        <taxon>Hypocreales</taxon>
        <taxon>Ophiocordycipitaceae</taxon>
        <taxon>Purpureocillium</taxon>
    </lineage>
</organism>
<comment type="caution">
    <text evidence="2">The sequence shown here is derived from an EMBL/GenBank/DDBJ whole genome shotgun (WGS) entry which is preliminary data.</text>
</comment>
<dbReference type="AlphaFoldDB" id="A0A2U3DWE4"/>
<sequence>MSEWDPMPGRKVHEATQRAGGAAVDDAGGRRMACCLASFGTQWACFNVQRGTALGGGVPTAAFASGLCKGPDTDIPRPSLREVHGGMRGWSKPRETASAMGMAHEYPAHAWEQLETIAAAGTDMPPWILLHPLPCSACSVDMARRSASPPLPARIAACRPAKEVRSPLDPHTARSLWFQAIKGGCSSVIEDGRRVSTGSALALQGVNGGNVAGEPLVQGWFLRVSDVAAGRATDRDASTGAKADACGLAGERTIGDPAVAALDWAAVPLPLCTRSVPARLAQTLAPWAGFAVRVDPIRHKVRPRKGSSLDGVPACPHGARSLPQHIVDLYICAAVCVENSLCVAPTDVLLSPWLHHQPKPWQRRRVESVGGAEAGQRCPAQLGRHHVPGKESREACEMMHQLAAVVAGELQRSVLEVRWAGSVERRLVPPSVSPSRCSRWRALVRMQRWGWTCRPLALFISHPETCTHAGARNGGCMGSGWRASLRPTLPIPDGSPTDAQGGSARGWSLTWDSRPAYCIADRADGGRALQSCSAGRRRKVSAMSPALPVLYDDGVMGDAAMQSVRGRVDRGEYLPGALHEKSCMVPPSHRATGAGQTDSQAARPQDVMDGKLVGRTFLLSVAAKTGRWPLASLGVSWERLAKSIPSAIRAASCTSRQRHSLFTDARIAPIAPRHTQLPSTCILSLIGPASVRTVYLCPTGSRWVFVIAGCALGIASKARRREDDAVWALAAATAGHGPRMPCVPCTAAAHAADHPARAMDLLRVLGGTSPTSLHAVLCSAGSANINSRSRFRWPDVLHVCSAPVPSGHPRRAIFTTGYRSTTANEQHLRGAFTDIRCSGMLT</sequence>
<protein>
    <submittedName>
        <fullName evidence="2">Uncharacterized protein</fullName>
    </submittedName>
</protein>
<evidence type="ECO:0000256" key="1">
    <source>
        <dbReference type="SAM" id="MobiDB-lite"/>
    </source>
</evidence>
<gene>
    <name evidence="2" type="ORF">PCL_04957</name>
</gene>